<gene>
    <name evidence="1" type="ORF">M9Y10_002282</name>
</gene>
<reference evidence="1 2" key="1">
    <citation type="submission" date="2024-04" db="EMBL/GenBank/DDBJ databases">
        <title>Tritrichomonas musculus Genome.</title>
        <authorList>
            <person name="Alves-Ferreira E."/>
            <person name="Grigg M."/>
            <person name="Lorenzi H."/>
            <person name="Galac M."/>
        </authorList>
    </citation>
    <scope>NUCLEOTIDE SEQUENCE [LARGE SCALE GENOMIC DNA]</scope>
    <source>
        <strain evidence="1 2">EAF2021</strain>
    </source>
</reference>
<name>A0ABR2L9F4_9EUKA</name>
<comment type="caution">
    <text evidence="1">The sequence shown here is derived from an EMBL/GenBank/DDBJ whole genome shotgun (WGS) entry which is preliminary data.</text>
</comment>
<evidence type="ECO:0000313" key="1">
    <source>
        <dbReference type="EMBL" id="KAK8899959.1"/>
    </source>
</evidence>
<organism evidence="1 2">
    <name type="scientific">Tritrichomonas musculus</name>
    <dbReference type="NCBI Taxonomy" id="1915356"/>
    <lineage>
        <taxon>Eukaryota</taxon>
        <taxon>Metamonada</taxon>
        <taxon>Parabasalia</taxon>
        <taxon>Tritrichomonadida</taxon>
        <taxon>Tritrichomonadidae</taxon>
        <taxon>Tritrichomonas</taxon>
    </lineage>
</organism>
<dbReference type="EMBL" id="JAPFFF010000001">
    <property type="protein sequence ID" value="KAK8899959.1"/>
    <property type="molecule type" value="Genomic_DNA"/>
</dbReference>
<accession>A0ABR2L9F4</accession>
<evidence type="ECO:0000313" key="2">
    <source>
        <dbReference type="Proteomes" id="UP001470230"/>
    </source>
</evidence>
<proteinExistence type="predicted"/>
<sequence length="284" mass="33355">MVVSTLNRFLKNSITQLDQLETTIINYKRTNQIDADINIPCILAVDAVSLNSHITFDDNKKVHCLTHDIQLDKEEFERLNLVFKDDEYLIKKLKNQTVSRAFVYYFKPINTLYKCFTVFIKGSNSGKAKIEEIDLLYRIQDTISKFNFNVISYASDGDSTYKILAQKNINEWDEDSRPILDVYQPLYSNDPLHILKRGRYRLLSHNIVLLHNYDTLFNTEMIQEISNLPSIVLVVILRGATLYELRPPLNVSEYTPFGPFMIVNRKLTHFRFKLFFYRHIIIII</sequence>
<dbReference type="Proteomes" id="UP001470230">
    <property type="component" value="Unassembled WGS sequence"/>
</dbReference>
<protein>
    <submittedName>
        <fullName evidence="1">Uncharacterized protein</fullName>
    </submittedName>
</protein>
<keyword evidence="2" id="KW-1185">Reference proteome</keyword>